<keyword evidence="1" id="KW-1133">Transmembrane helix</keyword>
<reference evidence="5" key="1">
    <citation type="submission" date="2012-12" db="EMBL/GenBank/DDBJ databases">
        <authorList>
            <person name="Hellsten U."/>
            <person name="Grimwood J."/>
            <person name="Chapman J.A."/>
            <person name="Shapiro H."/>
            <person name="Aerts A."/>
            <person name="Otillar R.P."/>
            <person name="Terry A.Y."/>
            <person name="Boore J.L."/>
            <person name="Simakov O."/>
            <person name="Marletaz F."/>
            <person name="Cho S.-J."/>
            <person name="Edsinger-Gonzales E."/>
            <person name="Havlak P."/>
            <person name="Kuo D.-H."/>
            <person name="Larsson T."/>
            <person name="Lv J."/>
            <person name="Arendt D."/>
            <person name="Savage R."/>
            <person name="Osoegawa K."/>
            <person name="de Jong P."/>
            <person name="Lindberg D.R."/>
            <person name="Seaver E.C."/>
            <person name="Weisblat D.A."/>
            <person name="Putnam N.H."/>
            <person name="Grigoriev I.V."/>
            <person name="Rokhsar D.S."/>
        </authorList>
    </citation>
    <scope>NUCLEOTIDE SEQUENCE</scope>
    <source>
        <strain evidence="5">I ESC-2004</strain>
    </source>
</reference>
<dbReference type="EMBL" id="AMQN01002818">
    <property type="status" value="NOT_ANNOTATED_CDS"/>
    <property type="molecule type" value="Genomic_DNA"/>
</dbReference>
<evidence type="ECO:0000313" key="4">
    <source>
        <dbReference type="EnsemblMetazoa" id="CapteP186959"/>
    </source>
</evidence>
<evidence type="ECO:0000313" key="3">
    <source>
        <dbReference type="EMBL" id="ELT92590.1"/>
    </source>
</evidence>
<dbReference type="Proteomes" id="UP000014760">
    <property type="component" value="Unassembled WGS sequence"/>
</dbReference>
<keyword evidence="1" id="KW-0472">Membrane</keyword>
<feature type="transmembrane region" description="Helical" evidence="1">
    <location>
        <begin position="6"/>
        <end position="36"/>
    </location>
</feature>
<keyword evidence="2" id="KW-0732">Signal</keyword>
<dbReference type="EnsemblMetazoa" id="CapteT186959">
    <property type="protein sequence ID" value="CapteP186959"/>
    <property type="gene ID" value="CapteG186959"/>
</dbReference>
<organism evidence="3">
    <name type="scientific">Capitella teleta</name>
    <name type="common">Polychaete worm</name>
    <dbReference type="NCBI Taxonomy" id="283909"/>
    <lineage>
        <taxon>Eukaryota</taxon>
        <taxon>Metazoa</taxon>
        <taxon>Spiralia</taxon>
        <taxon>Lophotrochozoa</taxon>
        <taxon>Annelida</taxon>
        <taxon>Polychaeta</taxon>
        <taxon>Sedentaria</taxon>
        <taxon>Scolecida</taxon>
        <taxon>Capitellidae</taxon>
        <taxon>Capitella</taxon>
    </lineage>
</organism>
<accession>R7TND4</accession>
<feature type="transmembrane region" description="Helical" evidence="1">
    <location>
        <begin position="90"/>
        <end position="110"/>
    </location>
</feature>
<evidence type="ECO:0000256" key="2">
    <source>
        <dbReference type="SAM" id="SignalP"/>
    </source>
</evidence>
<sequence>MAGAFISFAVWLFAAAILQLLSASCTVFSLLAFCAVNGWEPYRRSMSVGLAALISCTVADGCLLASLVLVGHNVSFPSFIPAIFEAQLGWAYYVSTLNTLSLAVSTGMLMRYTYVIKNLPVVYEEIPDFPNDY</sequence>
<reference evidence="3 5" key="2">
    <citation type="journal article" date="2013" name="Nature">
        <title>Insights into bilaterian evolution from three spiralian genomes.</title>
        <authorList>
            <person name="Simakov O."/>
            <person name="Marletaz F."/>
            <person name="Cho S.J."/>
            <person name="Edsinger-Gonzales E."/>
            <person name="Havlak P."/>
            <person name="Hellsten U."/>
            <person name="Kuo D.H."/>
            <person name="Larsson T."/>
            <person name="Lv J."/>
            <person name="Arendt D."/>
            <person name="Savage R."/>
            <person name="Osoegawa K."/>
            <person name="de Jong P."/>
            <person name="Grimwood J."/>
            <person name="Chapman J.A."/>
            <person name="Shapiro H."/>
            <person name="Aerts A."/>
            <person name="Otillar R.P."/>
            <person name="Terry A.Y."/>
            <person name="Boore J.L."/>
            <person name="Grigoriev I.V."/>
            <person name="Lindberg D.R."/>
            <person name="Seaver E.C."/>
            <person name="Weisblat D.A."/>
            <person name="Putnam N.H."/>
            <person name="Rokhsar D.S."/>
        </authorList>
    </citation>
    <scope>NUCLEOTIDE SEQUENCE</scope>
    <source>
        <strain evidence="3 5">I ESC-2004</strain>
    </source>
</reference>
<reference evidence="4" key="3">
    <citation type="submission" date="2015-06" db="UniProtKB">
        <authorList>
            <consortium name="EnsemblMetazoa"/>
        </authorList>
    </citation>
    <scope>IDENTIFICATION</scope>
</reference>
<evidence type="ECO:0008006" key="6">
    <source>
        <dbReference type="Google" id="ProtNLM"/>
    </source>
</evidence>
<proteinExistence type="predicted"/>
<keyword evidence="1" id="KW-0812">Transmembrane</keyword>
<dbReference type="AlphaFoldDB" id="R7TND4"/>
<dbReference type="HOGENOM" id="CLU_1908675_0_0_1"/>
<dbReference type="EMBL" id="KB310082">
    <property type="protein sequence ID" value="ELT92590.1"/>
    <property type="molecule type" value="Genomic_DNA"/>
</dbReference>
<feature type="signal peptide" evidence="2">
    <location>
        <begin position="1"/>
        <end position="23"/>
    </location>
</feature>
<evidence type="ECO:0000256" key="1">
    <source>
        <dbReference type="SAM" id="Phobius"/>
    </source>
</evidence>
<feature type="transmembrane region" description="Helical" evidence="1">
    <location>
        <begin position="48"/>
        <end position="70"/>
    </location>
</feature>
<gene>
    <name evidence="3" type="ORF">CAPTEDRAFT_186959</name>
</gene>
<feature type="chain" id="PRO_5008787200" description="G-protein coupled receptors family 1 profile domain-containing protein" evidence="2">
    <location>
        <begin position="24"/>
        <end position="133"/>
    </location>
</feature>
<protein>
    <recommendedName>
        <fullName evidence="6">G-protein coupled receptors family 1 profile domain-containing protein</fullName>
    </recommendedName>
</protein>
<name>R7TND4_CAPTE</name>
<evidence type="ECO:0000313" key="5">
    <source>
        <dbReference type="Proteomes" id="UP000014760"/>
    </source>
</evidence>
<keyword evidence="5" id="KW-1185">Reference proteome</keyword>